<name>A0ABQ9T4T7_9PEZI</name>
<dbReference type="Proteomes" id="UP001241169">
    <property type="component" value="Unassembled WGS sequence"/>
</dbReference>
<evidence type="ECO:0000313" key="2">
    <source>
        <dbReference type="Proteomes" id="UP001241169"/>
    </source>
</evidence>
<dbReference type="RefSeq" id="XP_060355910.1">
    <property type="nucleotide sequence ID" value="XM_060485053.1"/>
</dbReference>
<gene>
    <name evidence="1" type="ORF">CPAR01_00763</name>
</gene>
<dbReference type="EMBL" id="MOPA01000001">
    <property type="protein sequence ID" value="KAK1546796.1"/>
    <property type="molecule type" value="Genomic_DNA"/>
</dbReference>
<organism evidence="1 2">
    <name type="scientific">Colletotrichum paranaense</name>
    <dbReference type="NCBI Taxonomy" id="1914294"/>
    <lineage>
        <taxon>Eukaryota</taxon>
        <taxon>Fungi</taxon>
        <taxon>Dikarya</taxon>
        <taxon>Ascomycota</taxon>
        <taxon>Pezizomycotina</taxon>
        <taxon>Sordariomycetes</taxon>
        <taxon>Hypocreomycetidae</taxon>
        <taxon>Glomerellales</taxon>
        <taxon>Glomerellaceae</taxon>
        <taxon>Colletotrichum</taxon>
        <taxon>Colletotrichum acutatum species complex</taxon>
    </lineage>
</organism>
<sequence>MWNIIITNKITHRSINTKFHVQQFNGRLRNAVGPQTNQHPTTDAITPTHQRTIMTKSNRDPRLLRTMVPHPPQKKATTATALHQVDFRFPGLTPISYTLWVTSIILLLILHDDAELAGLSSISNTFTSVTQIASLALAAGSHESPWTATVHILWWIPFSPSPSQQSSFSPSTSS</sequence>
<comment type="caution">
    <text evidence="1">The sequence shown here is derived from an EMBL/GenBank/DDBJ whole genome shotgun (WGS) entry which is preliminary data.</text>
</comment>
<accession>A0ABQ9T4T7</accession>
<proteinExistence type="predicted"/>
<keyword evidence="2" id="KW-1185">Reference proteome</keyword>
<protein>
    <submittedName>
        <fullName evidence="1">Uncharacterized protein</fullName>
    </submittedName>
</protein>
<dbReference type="GeneID" id="85368952"/>
<evidence type="ECO:0000313" key="1">
    <source>
        <dbReference type="EMBL" id="KAK1546796.1"/>
    </source>
</evidence>
<reference evidence="1 2" key="1">
    <citation type="submission" date="2016-10" db="EMBL/GenBank/DDBJ databases">
        <title>The genome sequence of Colletotrichum fioriniae PJ7.</title>
        <authorList>
            <person name="Baroncelli R."/>
        </authorList>
    </citation>
    <scope>NUCLEOTIDE SEQUENCE [LARGE SCALE GENOMIC DNA]</scope>
    <source>
        <strain evidence="1 2">IMI 384185</strain>
    </source>
</reference>